<dbReference type="InterPro" id="IPR007921">
    <property type="entry name" value="CHAP_dom"/>
</dbReference>
<name>A0ABP7IMK1_9ACTN</name>
<organism evidence="2 3">
    <name type="scientific">Sphaerisporangium flaviroseum</name>
    <dbReference type="NCBI Taxonomy" id="509199"/>
    <lineage>
        <taxon>Bacteria</taxon>
        <taxon>Bacillati</taxon>
        <taxon>Actinomycetota</taxon>
        <taxon>Actinomycetes</taxon>
        <taxon>Streptosporangiales</taxon>
        <taxon>Streptosporangiaceae</taxon>
        <taxon>Sphaerisporangium</taxon>
    </lineage>
</organism>
<dbReference type="SUPFAM" id="SSF54001">
    <property type="entry name" value="Cysteine proteinases"/>
    <property type="match status" value="1"/>
</dbReference>
<dbReference type="SUPFAM" id="SSF69318">
    <property type="entry name" value="Integrin alpha N-terminal domain"/>
    <property type="match status" value="1"/>
</dbReference>
<feature type="domain" description="Peptidase C51" evidence="1">
    <location>
        <begin position="100"/>
        <end position="192"/>
    </location>
</feature>
<dbReference type="RefSeq" id="WP_344944238.1">
    <property type="nucleotide sequence ID" value="NZ_BAAAZR010000017.1"/>
</dbReference>
<dbReference type="EMBL" id="BAAAZR010000017">
    <property type="protein sequence ID" value="GAA3821941.1"/>
    <property type="molecule type" value="Genomic_DNA"/>
</dbReference>
<protein>
    <recommendedName>
        <fullName evidence="1">Peptidase C51 domain-containing protein</fullName>
    </recommendedName>
</protein>
<proteinExistence type="predicted"/>
<keyword evidence="3" id="KW-1185">Reference proteome</keyword>
<dbReference type="InterPro" id="IPR028994">
    <property type="entry name" value="Integrin_alpha_N"/>
</dbReference>
<reference evidence="3" key="1">
    <citation type="journal article" date="2019" name="Int. J. Syst. Evol. Microbiol.">
        <title>The Global Catalogue of Microorganisms (GCM) 10K type strain sequencing project: providing services to taxonomists for standard genome sequencing and annotation.</title>
        <authorList>
            <consortium name="The Broad Institute Genomics Platform"/>
            <consortium name="The Broad Institute Genome Sequencing Center for Infectious Disease"/>
            <person name="Wu L."/>
            <person name="Ma J."/>
        </authorList>
    </citation>
    <scope>NUCLEOTIDE SEQUENCE [LARGE SCALE GENOMIC DNA]</scope>
    <source>
        <strain evidence="3">JCM 16908</strain>
    </source>
</reference>
<dbReference type="Gene3D" id="3.90.1720.10">
    <property type="entry name" value="endopeptidase domain like (from Nostoc punctiforme)"/>
    <property type="match status" value="1"/>
</dbReference>
<evidence type="ECO:0000259" key="1">
    <source>
        <dbReference type="Pfam" id="PF05257"/>
    </source>
</evidence>
<dbReference type="Pfam" id="PF05257">
    <property type="entry name" value="CHAP"/>
    <property type="match status" value="1"/>
</dbReference>
<gene>
    <name evidence="2" type="ORF">GCM10022226_47880</name>
</gene>
<accession>A0ABP7IMK1</accession>
<dbReference type="InterPro" id="IPR038765">
    <property type="entry name" value="Papain-like_cys_pep_sf"/>
</dbReference>
<dbReference type="Proteomes" id="UP001500888">
    <property type="component" value="Unassembled WGS sequence"/>
</dbReference>
<sequence>MSTITPRVEARESRSRFFRRLGGGLAATVLLGSGMIATTAAPAGAASRASIVSVAQSQLNNSSRNHEQPMGSGCNYYTGYFRTWKPASGCPSTDGVQWRDSDWCADFSKYAWKNAGVRYANIAEGDGGVLTGWASSFKDYGTRYGTWHARSSGYTPQPGDAIVFDWDQSGDIDHVGIVKSATAGTVYTIEGNSGDRIKENSYSRTNVDIVGYSAPVGMDADPGPIDYGVLDFFLSDDQASNEHTRPVISYGNSPMVPIVGDWDGDGSDTPSAYNPVNATFYISSNPATGQAQYTLKYGNANSVPLVGDWDGDGKDNIGVRMGNTFYMRTSPVTSATETTKSIAYGDGPMTPLIGDWDGDGSDTPSAYNPANATFYISNDPATGQAQYTFRYGNANSVPLVGDWDGDGKDNIGVRMDNTFYMRTSPVTSATETTKSIAYGGGADLPVIGDWNGDGTDSQGIVR</sequence>
<comment type="caution">
    <text evidence="2">The sequence shown here is derived from an EMBL/GenBank/DDBJ whole genome shotgun (WGS) entry which is preliminary data.</text>
</comment>
<evidence type="ECO:0000313" key="2">
    <source>
        <dbReference type="EMBL" id="GAA3821941.1"/>
    </source>
</evidence>
<evidence type="ECO:0000313" key="3">
    <source>
        <dbReference type="Proteomes" id="UP001500888"/>
    </source>
</evidence>